<dbReference type="EMBL" id="GGEC01011478">
    <property type="protein sequence ID" value="MBW91961.1"/>
    <property type="molecule type" value="Transcribed_RNA"/>
</dbReference>
<proteinExistence type="predicted"/>
<reference evidence="1" key="1">
    <citation type="submission" date="2018-02" db="EMBL/GenBank/DDBJ databases">
        <title>Rhizophora mucronata_Transcriptome.</title>
        <authorList>
            <person name="Meera S.P."/>
            <person name="Sreeshan A."/>
            <person name="Augustine A."/>
        </authorList>
    </citation>
    <scope>NUCLEOTIDE SEQUENCE</scope>
    <source>
        <tissue evidence="1">Leaf</tissue>
    </source>
</reference>
<sequence length="29" mass="3473">MKKQVYEYGTLNVLQKRYLAQEMPSKNPD</sequence>
<evidence type="ECO:0000313" key="1">
    <source>
        <dbReference type="EMBL" id="MBW91961.1"/>
    </source>
</evidence>
<protein>
    <submittedName>
        <fullName evidence="1">Uncharacterized protein</fullName>
    </submittedName>
</protein>
<dbReference type="AlphaFoldDB" id="A0A2P2JEP9"/>
<name>A0A2P2JEP9_RHIMU</name>
<organism evidence="1">
    <name type="scientific">Rhizophora mucronata</name>
    <name type="common">Asiatic mangrove</name>
    <dbReference type="NCBI Taxonomy" id="61149"/>
    <lineage>
        <taxon>Eukaryota</taxon>
        <taxon>Viridiplantae</taxon>
        <taxon>Streptophyta</taxon>
        <taxon>Embryophyta</taxon>
        <taxon>Tracheophyta</taxon>
        <taxon>Spermatophyta</taxon>
        <taxon>Magnoliopsida</taxon>
        <taxon>eudicotyledons</taxon>
        <taxon>Gunneridae</taxon>
        <taxon>Pentapetalae</taxon>
        <taxon>rosids</taxon>
        <taxon>fabids</taxon>
        <taxon>Malpighiales</taxon>
        <taxon>Rhizophoraceae</taxon>
        <taxon>Rhizophora</taxon>
    </lineage>
</organism>
<accession>A0A2P2JEP9</accession>